<proteinExistence type="predicted"/>
<dbReference type="AlphaFoldDB" id="A0A381NEJ2"/>
<protein>
    <recommendedName>
        <fullName evidence="2">Tetratricopeptide repeat protein</fullName>
    </recommendedName>
</protein>
<reference evidence="1" key="1">
    <citation type="submission" date="2018-05" db="EMBL/GenBank/DDBJ databases">
        <authorList>
            <person name="Lanie J.A."/>
            <person name="Ng W.-L."/>
            <person name="Kazmierczak K.M."/>
            <person name="Andrzejewski T.M."/>
            <person name="Davidsen T.M."/>
            <person name="Wayne K.J."/>
            <person name="Tettelin H."/>
            <person name="Glass J.I."/>
            <person name="Rusch D."/>
            <person name="Podicherti R."/>
            <person name="Tsui H.-C.T."/>
            <person name="Winkler M.E."/>
        </authorList>
    </citation>
    <scope>NUCLEOTIDE SEQUENCE</scope>
</reference>
<dbReference type="SUPFAM" id="SSF48452">
    <property type="entry name" value="TPR-like"/>
    <property type="match status" value="1"/>
</dbReference>
<dbReference type="PANTHER" id="PTHR45588:SF1">
    <property type="entry name" value="WW DOMAIN-CONTAINING PROTEIN"/>
    <property type="match status" value="1"/>
</dbReference>
<dbReference type="Gene3D" id="1.25.40.10">
    <property type="entry name" value="Tetratricopeptide repeat domain"/>
    <property type="match status" value="1"/>
</dbReference>
<dbReference type="InterPro" id="IPR011990">
    <property type="entry name" value="TPR-like_helical_dom_sf"/>
</dbReference>
<accession>A0A381NEJ2</accession>
<sequence>MSRRTVWTFLVASLLSLGTAGSTEAQQTTTLGTIDFPVSATSAEAKEHFLKGAMMLHSFEWEDAAEAFQAAQQIEPDFAMAYWGEALSHTTGHHFPAGQNLAAAREVLSRLAETREERAAKAPTAREKAYLAAVEALYGPGDAQERALAYSEAMGQMHQNYPDDFEAATFYALSLMRSVRRGEGSIRQDMQAGAIAQTVLRQNENHPGAAHYTIHAYDDPIHSPIGLHAALTYADIAPAAVHALHMPSHIFVQQGMWDYLARSNKASWDASVARVDARGEPPTRYSYHALYWLQYAYLQQGLRDKATETLALIRPIAEREDGRRVRSTYAIMDARYTIATRQWRRNPGLAELVDRITVDPSEVRSHEAGAVLLAAGLSAAHLNDITEAQLALRGLRELHDYLSNMGDDNQSVTQVAVILNEVEGMVHFAQGNHDSAIESLAKAASIEETMVAPSGPPGESPTDGPIKPSHELYGELLLELDRPGEATEQFAKALLRTPHRPLSLLGSARAAAGSGDAKTARSRYAELETIWAGSAGQERALNEAHRYLEQAEEQ</sequence>
<dbReference type="PANTHER" id="PTHR45588">
    <property type="entry name" value="TPR DOMAIN-CONTAINING PROTEIN"/>
    <property type="match status" value="1"/>
</dbReference>
<evidence type="ECO:0008006" key="2">
    <source>
        <dbReference type="Google" id="ProtNLM"/>
    </source>
</evidence>
<name>A0A381NEJ2_9ZZZZ</name>
<gene>
    <name evidence="1" type="ORF">METZ01_LOCUS5826</name>
</gene>
<evidence type="ECO:0000313" key="1">
    <source>
        <dbReference type="EMBL" id="SUZ52972.1"/>
    </source>
</evidence>
<organism evidence="1">
    <name type="scientific">marine metagenome</name>
    <dbReference type="NCBI Taxonomy" id="408172"/>
    <lineage>
        <taxon>unclassified sequences</taxon>
        <taxon>metagenomes</taxon>
        <taxon>ecological metagenomes</taxon>
    </lineage>
</organism>
<dbReference type="EMBL" id="UINC01000306">
    <property type="protein sequence ID" value="SUZ52972.1"/>
    <property type="molecule type" value="Genomic_DNA"/>
</dbReference>